<evidence type="ECO:0000313" key="1">
    <source>
        <dbReference type="EMBL" id="KAF9503370.1"/>
    </source>
</evidence>
<keyword evidence="2" id="KW-1185">Reference proteome</keyword>
<gene>
    <name evidence="1" type="ORF">BS47DRAFT_1369577</name>
</gene>
<comment type="caution">
    <text evidence="1">The sequence shown here is derived from an EMBL/GenBank/DDBJ whole genome shotgun (WGS) entry which is preliminary data.</text>
</comment>
<sequence>MMGPAASARMGSEGEIITRKGQAGSASSQSCIFLATRVSSPSLPHTAVQIQICYYFQKQGHWKMNNVGTYVIKPSGTSAAGGQNSLIMHEVGKNTLNSILDTEWSIHPNSEKGLQGGWDSALGEGYIVIIASCGFGHVINRHNFRLIFIGSLSLGDGVGINEQGQAKGGLVLGRESHCWDQEVIYIYQHYLLEGTRLAKVQQSMIEGNDKVLRTHQQGGTCLCQMPGLWREYGHKIQ</sequence>
<evidence type="ECO:0000313" key="2">
    <source>
        <dbReference type="Proteomes" id="UP000886523"/>
    </source>
</evidence>
<accession>A0A9P6ADJ9</accession>
<name>A0A9P6ADJ9_9AGAM</name>
<dbReference type="AlphaFoldDB" id="A0A9P6ADJ9"/>
<dbReference type="Proteomes" id="UP000886523">
    <property type="component" value="Unassembled WGS sequence"/>
</dbReference>
<dbReference type="EMBL" id="MU129372">
    <property type="protein sequence ID" value="KAF9503370.1"/>
    <property type="molecule type" value="Genomic_DNA"/>
</dbReference>
<organism evidence="1 2">
    <name type="scientific">Hydnum rufescens UP504</name>
    <dbReference type="NCBI Taxonomy" id="1448309"/>
    <lineage>
        <taxon>Eukaryota</taxon>
        <taxon>Fungi</taxon>
        <taxon>Dikarya</taxon>
        <taxon>Basidiomycota</taxon>
        <taxon>Agaricomycotina</taxon>
        <taxon>Agaricomycetes</taxon>
        <taxon>Cantharellales</taxon>
        <taxon>Hydnaceae</taxon>
        <taxon>Hydnum</taxon>
    </lineage>
</organism>
<proteinExistence type="predicted"/>
<reference evidence="1" key="1">
    <citation type="journal article" date="2020" name="Nat. Commun.">
        <title>Large-scale genome sequencing of mycorrhizal fungi provides insights into the early evolution of symbiotic traits.</title>
        <authorList>
            <person name="Miyauchi S."/>
            <person name="Kiss E."/>
            <person name="Kuo A."/>
            <person name="Drula E."/>
            <person name="Kohler A."/>
            <person name="Sanchez-Garcia M."/>
            <person name="Morin E."/>
            <person name="Andreopoulos B."/>
            <person name="Barry K.W."/>
            <person name="Bonito G."/>
            <person name="Buee M."/>
            <person name="Carver A."/>
            <person name="Chen C."/>
            <person name="Cichocki N."/>
            <person name="Clum A."/>
            <person name="Culley D."/>
            <person name="Crous P.W."/>
            <person name="Fauchery L."/>
            <person name="Girlanda M."/>
            <person name="Hayes R.D."/>
            <person name="Keri Z."/>
            <person name="LaButti K."/>
            <person name="Lipzen A."/>
            <person name="Lombard V."/>
            <person name="Magnuson J."/>
            <person name="Maillard F."/>
            <person name="Murat C."/>
            <person name="Nolan M."/>
            <person name="Ohm R.A."/>
            <person name="Pangilinan J."/>
            <person name="Pereira M.F."/>
            <person name="Perotto S."/>
            <person name="Peter M."/>
            <person name="Pfister S."/>
            <person name="Riley R."/>
            <person name="Sitrit Y."/>
            <person name="Stielow J.B."/>
            <person name="Szollosi G."/>
            <person name="Zifcakova L."/>
            <person name="Stursova M."/>
            <person name="Spatafora J.W."/>
            <person name="Tedersoo L."/>
            <person name="Vaario L.M."/>
            <person name="Yamada A."/>
            <person name="Yan M."/>
            <person name="Wang P."/>
            <person name="Xu J."/>
            <person name="Bruns T."/>
            <person name="Baldrian P."/>
            <person name="Vilgalys R."/>
            <person name="Dunand C."/>
            <person name="Henrissat B."/>
            <person name="Grigoriev I.V."/>
            <person name="Hibbett D."/>
            <person name="Nagy L.G."/>
            <person name="Martin F.M."/>
        </authorList>
    </citation>
    <scope>NUCLEOTIDE SEQUENCE</scope>
    <source>
        <strain evidence="1">UP504</strain>
    </source>
</reference>
<protein>
    <submittedName>
        <fullName evidence="1">Uncharacterized protein</fullName>
    </submittedName>
</protein>